<dbReference type="PROSITE" id="PS51039">
    <property type="entry name" value="ZF_AN1"/>
    <property type="match status" value="1"/>
</dbReference>
<keyword evidence="10" id="KW-1185">Reference proteome</keyword>
<dbReference type="AlphaFoldDB" id="S8CA26"/>
<dbReference type="Pfam" id="PF01428">
    <property type="entry name" value="zf-AN1"/>
    <property type="match status" value="1"/>
</dbReference>
<dbReference type="FunFam" id="4.10.1110.10:FF:000001">
    <property type="entry name" value="Zinc finger AN1-type containing 6"/>
    <property type="match status" value="1"/>
</dbReference>
<dbReference type="InterPro" id="IPR002653">
    <property type="entry name" value="Znf_A20"/>
</dbReference>
<evidence type="ECO:0000256" key="4">
    <source>
        <dbReference type="ARBA" id="ARBA00022833"/>
    </source>
</evidence>
<proteinExistence type="predicted"/>
<evidence type="ECO:0000256" key="2">
    <source>
        <dbReference type="ARBA" id="ARBA00022723"/>
    </source>
</evidence>
<dbReference type="PANTHER" id="PTHR10634:SF104">
    <property type="entry name" value="ZINC FINGER A20 AND AN1 DOMAIN-CONTAINING STRESS-ASSOCIATED PROTEIN 2"/>
    <property type="match status" value="1"/>
</dbReference>
<dbReference type="SUPFAM" id="SSF118310">
    <property type="entry name" value="AN1-like Zinc finger"/>
    <property type="match status" value="1"/>
</dbReference>
<dbReference type="InterPro" id="IPR035896">
    <property type="entry name" value="AN1-like_Znf"/>
</dbReference>
<dbReference type="PANTHER" id="PTHR10634">
    <property type="entry name" value="AN1-TYPE ZINC FINGER PROTEIN"/>
    <property type="match status" value="1"/>
</dbReference>
<reference evidence="9 10" key="1">
    <citation type="journal article" date="2013" name="BMC Genomics">
        <title>The miniature genome of a carnivorous plant Genlisea aurea contains a low number of genes and short non-coding sequences.</title>
        <authorList>
            <person name="Leushkin E.V."/>
            <person name="Sutormin R.A."/>
            <person name="Nabieva E.R."/>
            <person name="Penin A.A."/>
            <person name="Kondrashov A.S."/>
            <person name="Logacheva M.D."/>
        </authorList>
    </citation>
    <scope>NUCLEOTIDE SEQUENCE [LARGE SCALE GENOMIC DNA]</scope>
</reference>
<evidence type="ECO:0000256" key="6">
    <source>
        <dbReference type="SAM" id="MobiDB-lite"/>
    </source>
</evidence>
<comment type="caution">
    <text evidence="9">The sequence shown here is derived from an EMBL/GenBank/DDBJ whole genome shotgun (WGS) entry which is preliminary data.</text>
</comment>
<protein>
    <submittedName>
        <fullName evidence="9">Zinc finger protein</fullName>
    </submittedName>
</protein>
<dbReference type="PROSITE" id="PS51036">
    <property type="entry name" value="ZF_A20"/>
    <property type="match status" value="1"/>
</dbReference>
<comment type="function">
    <text evidence="1">May be involved in environmental stress response.</text>
</comment>
<keyword evidence="4" id="KW-0862">Zinc</keyword>
<dbReference type="OrthoDB" id="428577at2759"/>
<feature type="domain" description="AN1-type" evidence="8">
    <location>
        <begin position="124"/>
        <end position="170"/>
    </location>
</feature>
<evidence type="ECO:0000259" key="8">
    <source>
        <dbReference type="PROSITE" id="PS51039"/>
    </source>
</evidence>
<dbReference type="GO" id="GO:0008270">
    <property type="term" value="F:zinc ion binding"/>
    <property type="evidence" value="ECO:0007669"/>
    <property type="project" value="UniProtKB-KW"/>
</dbReference>
<feature type="region of interest" description="Disordered" evidence="6">
    <location>
        <begin position="65"/>
        <end position="121"/>
    </location>
</feature>
<dbReference type="Gene3D" id="1.20.5.4770">
    <property type="match status" value="1"/>
</dbReference>
<evidence type="ECO:0000256" key="3">
    <source>
        <dbReference type="ARBA" id="ARBA00022771"/>
    </source>
</evidence>
<evidence type="ECO:0000313" key="10">
    <source>
        <dbReference type="Proteomes" id="UP000015453"/>
    </source>
</evidence>
<dbReference type="Pfam" id="PF01754">
    <property type="entry name" value="zf-A20"/>
    <property type="match status" value="1"/>
</dbReference>
<dbReference type="InterPro" id="IPR000058">
    <property type="entry name" value="Znf_AN1"/>
</dbReference>
<feature type="compositionally biased region" description="Low complexity" evidence="6">
    <location>
        <begin position="83"/>
        <end position="96"/>
    </location>
</feature>
<name>S8CA26_9LAMI</name>
<sequence>KKKEKEKMEQNETGCQAPQVPILCVNNCGFFGTAATMNMCSKCYKDLVLKQEQAKLAASSIQSIINGGTSSGTPEKPSKDDSAAAAAAAAESSAVATEPSPRAATSEEEEGRREEEEFKEEAGGTKKKRCGACKKRVGLMGFNCRCGGLYCSIHRYSDKHECSFDYRSAGQEAIARANPVVKAEKLDKI</sequence>
<evidence type="ECO:0000256" key="5">
    <source>
        <dbReference type="PROSITE-ProRule" id="PRU00449"/>
    </source>
</evidence>
<evidence type="ECO:0000256" key="1">
    <source>
        <dbReference type="ARBA" id="ARBA00003732"/>
    </source>
</evidence>
<keyword evidence="2" id="KW-0479">Metal-binding</keyword>
<dbReference type="SUPFAM" id="SSF57716">
    <property type="entry name" value="Glucocorticoid receptor-like (DNA-binding domain)"/>
    <property type="match status" value="1"/>
</dbReference>
<gene>
    <name evidence="9" type="ORF">M569_11010</name>
</gene>
<dbReference type="GO" id="GO:0003677">
    <property type="term" value="F:DNA binding"/>
    <property type="evidence" value="ECO:0007669"/>
    <property type="project" value="InterPro"/>
</dbReference>
<dbReference type="Proteomes" id="UP000015453">
    <property type="component" value="Unassembled WGS sequence"/>
</dbReference>
<evidence type="ECO:0000313" key="9">
    <source>
        <dbReference type="EMBL" id="EPS63774.1"/>
    </source>
</evidence>
<dbReference type="SMART" id="SM00154">
    <property type="entry name" value="ZnF_AN1"/>
    <property type="match status" value="1"/>
</dbReference>
<evidence type="ECO:0000259" key="7">
    <source>
        <dbReference type="PROSITE" id="PS51036"/>
    </source>
</evidence>
<dbReference type="EMBL" id="AUSU01005248">
    <property type="protein sequence ID" value="EPS63774.1"/>
    <property type="molecule type" value="Genomic_DNA"/>
</dbReference>
<organism evidence="9 10">
    <name type="scientific">Genlisea aurea</name>
    <dbReference type="NCBI Taxonomy" id="192259"/>
    <lineage>
        <taxon>Eukaryota</taxon>
        <taxon>Viridiplantae</taxon>
        <taxon>Streptophyta</taxon>
        <taxon>Embryophyta</taxon>
        <taxon>Tracheophyta</taxon>
        <taxon>Spermatophyta</taxon>
        <taxon>Magnoliopsida</taxon>
        <taxon>eudicotyledons</taxon>
        <taxon>Gunneridae</taxon>
        <taxon>Pentapetalae</taxon>
        <taxon>asterids</taxon>
        <taxon>lamiids</taxon>
        <taxon>Lamiales</taxon>
        <taxon>Lentibulariaceae</taxon>
        <taxon>Genlisea</taxon>
    </lineage>
</organism>
<feature type="domain" description="A20-type" evidence="7">
    <location>
        <begin position="18"/>
        <end position="52"/>
    </location>
</feature>
<keyword evidence="3 5" id="KW-0863">Zinc-finger</keyword>
<feature type="compositionally biased region" description="Basic and acidic residues" evidence="6">
    <location>
        <begin position="110"/>
        <end position="121"/>
    </location>
</feature>
<dbReference type="InterPro" id="IPR050652">
    <property type="entry name" value="AN1_A20_ZnFinger"/>
</dbReference>
<accession>S8CA26</accession>
<feature type="non-terminal residue" evidence="9">
    <location>
        <position position="1"/>
    </location>
</feature>
<dbReference type="SMART" id="SM00259">
    <property type="entry name" value="ZnF_A20"/>
    <property type="match status" value="1"/>
</dbReference>
<dbReference type="Gene3D" id="4.10.1110.10">
    <property type="entry name" value="AN1-like Zinc finger"/>
    <property type="match status" value="1"/>
</dbReference>